<dbReference type="SUPFAM" id="SSF55781">
    <property type="entry name" value="GAF domain-like"/>
    <property type="match status" value="3"/>
</dbReference>
<dbReference type="SMART" id="SM00086">
    <property type="entry name" value="PAC"/>
    <property type="match status" value="2"/>
</dbReference>
<dbReference type="InterPro" id="IPR011102">
    <property type="entry name" value="Sig_transdc_His_kinase_HWE"/>
</dbReference>
<dbReference type="SMART" id="SM00091">
    <property type="entry name" value="PAS"/>
    <property type="match status" value="2"/>
</dbReference>
<dbReference type="InterPro" id="IPR003018">
    <property type="entry name" value="GAF"/>
</dbReference>
<dbReference type="CDD" id="cd00130">
    <property type="entry name" value="PAS"/>
    <property type="match status" value="2"/>
</dbReference>
<keyword evidence="9" id="KW-0677">Repeat</keyword>
<evidence type="ECO:0000256" key="6">
    <source>
        <dbReference type="ARBA" id="ARBA00022630"/>
    </source>
</evidence>
<dbReference type="PROSITE" id="PS50113">
    <property type="entry name" value="PAC"/>
    <property type="match status" value="2"/>
</dbReference>
<evidence type="ECO:0000256" key="3">
    <source>
        <dbReference type="ARBA" id="ARBA00022543"/>
    </source>
</evidence>
<evidence type="ECO:0000256" key="8">
    <source>
        <dbReference type="ARBA" id="ARBA00022679"/>
    </source>
</evidence>
<dbReference type="PANTHER" id="PTHR41523:SF8">
    <property type="entry name" value="ETHYLENE RESPONSE SENSOR PROTEIN"/>
    <property type="match status" value="1"/>
</dbReference>
<dbReference type="InterPro" id="IPR029016">
    <property type="entry name" value="GAF-like_dom_sf"/>
</dbReference>
<gene>
    <name evidence="18" type="ORF">RM190_23110</name>
</gene>
<keyword evidence="13" id="KW-0157">Chromophore</keyword>
<evidence type="ECO:0000256" key="7">
    <source>
        <dbReference type="ARBA" id="ARBA00022643"/>
    </source>
</evidence>
<dbReference type="Pfam" id="PF08447">
    <property type="entry name" value="PAS_3"/>
    <property type="match status" value="2"/>
</dbReference>
<protein>
    <recommendedName>
        <fullName evidence="2">histidine kinase</fullName>
        <ecNumber evidence="2">2.7.13.3</ecNumber>
    </recommendedName>
</protein>
<evidence type="ECO:0000256" key="15">
    <source>
        <dbReference type="ARBA" id="ARBA00023170"/>
    </source>
</evidence>
<dbReference type="SMART" id="SM00065">
    <property type="entry name" value="GAF"/>
    <property type="match status" value="2"/>
</dbReference>
<evidence type="ECO:0000256" key="13">
    <source>
        <dbReference type="ARBA" id="ARBA00022991"/>
    </source>
</evidence>
<sequence>MSDAQEMAVLATDLVGKYLKTDRIFFTETRDAQPAARGAEQAEWAGHGRDPHRTTIAGDIAADLRIPASVRQDLLDTGIQALLVAPVLQDGNPVAQLWLEQHQIRSWQEDEIKLARLAAKMVWKAIERNRLETGLRASEQLLNRNQILLSAQKEAFRAAMDGAPLADSLGILVAAAVQGTDTGLRCAFYLANADGALSHVVGMPESYAARVSGFVVSPESLACGLAVASGEPVVTVDILEEPRWESWKWLAVNYNYRACWSFPVETASGKLVGALTMYFPNPRSPAATDVALAAGLTQTAAIIISRTQSEAALRSTEGRLAKDLASMSELHSVVRDLVGSSEPQALYDRIVRAAALLMRADAASLQVLGPQDKLLRLIAHRGIPPSAVGQWEQVSLKDAGVAGRAHAAADRVCVENIDTFAAPPGETLVYRLANFRGVQSTPLCTHQGVILGMLSTFWQNPRLASDRELRFFDLLVRMAADLVERMRADELLRLSEERLRQFGEASRDVLWIRDARTMQWQYLTPAFEDVYGMTRDEVLKGDNFRSWLRTVFRDDRRRAIGAMRRVRQGEHTHFDYRIRRPADGTVRWLRSTIFPIRDASGAVALIGGIGQDLSELRRTGLRLQTLMEGIPQLVWRAVDGGQWTWSSPQWTKFTGLSGKESHGHGWVAAIHPDDREAALLSWREAIQTGNFAIEARIKGTGTQYRWFQNRATPVRDELGEIVEWLGTSTDIHDLRELQERQRVLVGELQHRTRNLLGVVRSLADKSMRSSTDLTDFRGRFNDRIDALARAQGLLSRLHDDTRVTFDALLKSELGALGGRSEQITLRGPADVFLRSSTVQTLALAIHELATNAVKHGALAQAPGHLHVTWRMDHAGPEGSPRLDIDWRESGVTMKARDVSDLAVGSGRELIERALPYQVGGETSFRLEADGVHCRIRIPVSSRHPETSGNG</sequence>
<keyword evidence="4" id="KW-0597">Phosphoprotein</keyword>
<dbReference type="Proteomes" id="UP001251085">
    <property type="component" value="Unassembled WGS sequence"/>
</dbReference>
<evidence type="ECO:0000256" key="11">
    <source>
        <dbReference type="ARBA" id="ARBA00022777"/>
    </source>
</evidence>
<dbReference type="InterPro" id="IPR035965">
    <property type="entry name" value="PAS-like_dom_sf"/>
</dbReference>
<dbReference type="Pfam" id="PF13185">
    <property type="entry name" value="GAF_2"/>
    <property type="match status" value="1"/>
</dbReference>
<dbReference type="EMBL" id="JAVRQI010000036">
    <property type="protein sequence ID" value="MDT1064764.1"/>
    <property type="molecule type" value="Genomic_DNA"/>
</dbReference>
<evidence type="ECO:0000256" key="9">
    <source>
        <dbReference type="ARBA" id="ARBA00022737"/>
    </source>
</evidence>
<dbReference type="Pfam" id="PF01590">
    <property type="entry name" value="GAF"/>
    <property type="match status" value="1"/>
</dbReference>
<accession>A0ABU3EKK6</accession>
<dbReference type="Gene3D" id="3.30.450.40">
    <property type="match status" value="3"/>
</dbReference>
<evidence type="ECO:0000313" key="18">
    <source>
        <dbReference type="EMBL" id="MDT1064764.1"/>
    </source>
</evidence>
<dbReference type="PANTHER" id="PTHR41523">
    <property type="entry name" value="TWO-COMPONENT SYSTEM SENSOR PROTEIN"/>
    <property type="match status" value="1"/>
</dbReference>
<dbReference type="SUPFAM" id="SSF55785">
    <property type="entry name" value="PYP-like sensor domain (PAS domain)"/>
    <property type="match status" value="2"/>
</dbReference>
<keyword evidence="15" id="KW-0675">Receptor</keyword>
<evidence type="ECO:0000256" key="5">
    <source>
        <dbReference type="ARBA" id="ARBA00022606"/>
    </source>
</evidence>
<keyword evidence="5" id="KW-0716">Sensory transduction</keyword>
<proteinExistence type="predicted"/>
<dbReference type="Gene3D" id="3.30.450.20">
    <property type="entry name" value="PAS domain"/>
    <property type="match status" value="2"/>
</dbReference>
<comment type="caution">
    <text evidence="18">The sequence shown here is derived from an EMBL/GenBank/DDBJ whole genome shotgun (WGS) entry which is preliminary data.</text>
</comment>
<feature type="domain" description="PAS" evidence="16">
    <location>
        <begin position="495"/>
        <end position="570"/>
    </location>
</feature>
<dbReference type="InterPro" id="IPR013655">
    <property type="entry name" value="PAS_fold_3"/>
</dbReference>
<reference evidence="19" key="1">
    <citation type="submission" date="2023-07" db="EMBL/GenBank/DDBJ databases">
        <title>Characterization of two Paracoccaceae strains isolated from Phycosphere and proposal of Xinfangfangia lacusdiani sp. nov.</title>
        <authorList>
            <person name="Deng Y."/>
            <person name="Zhang Y.Q."/>
        </authorList>
    </citation>
    <scope>NUCLEOTIDE SEQUENCE [LARGE SCALE GENOMIC DNA]</scope>
    <source>
        <strain evidence="19">CPCC 101403</strain>
    </source>
</reference>
<keyword evidence="8" id="KW-0808">Transferase</keyword>
<keyword evidence="7" id="KW-0288">FMN</keyword>
<dbReference type="SMART" id="SM00911">
    <property type="entry name" value="HWE_HK"/>
    <property type="match status" value="1"/>
</dbReference>
<keyword evidence="3" id="KW-0600">Photoreceptor protein</keyword>
<organism evidence="18 19">
    <name type="scientific">Paracoccus broussonetiae</name>
    <dbReference type="NCBI Taxonomy" id="3075834"/>
    <lineage>
        <taxon>Bacteria</taxon>
        <taxon>Pseudomonadati</taxon>
        <taxon>Pseudomonadota</taxon>
        <taxon>Alphaproteobacteria</taxon>
        <taxon>Rhodobacterales</taxon>
        <taxon>Paracoccaceae</taxon>
        <taxon>Paracoccus</taxon>
    </lineage>
</organism>
<keyword evidence="11" id="KW-0418">Kinase</keyword>
<evidence type="ECO:0000259" key="16">
    <source>
        <dbReference type="PROSITE" id="PS50112"/>
    </source>
</evidence>
<evidence type="ECO:0000256" key="1">
    <source>
        <dbReference type="ARBA" id="ARBA00000085"/>
    </source>
</evidence>
<dbReference type="EC" id="2.7.13.3" evidence="2"/>
<feature type="domain" description="PAC" evidence="17">
    <location>
        <begin position="572"/>
        <end position="625"/>
    </location>
</feature>
<evidence type="ECO:0000256" key="14">
    <source>
        <dbReference type="ARBA" id="ARBA00023026"/>
    </source>
</evidence>
<keyword evidence="14" id="KW-0843">Virulence</keyword>
<dbReference type="InterPro" id="IPR000700">
    <property type="entry name" value="PAS-assoc_C"/>
</dbReference>
<evidence type="ECO:0000256" key="2">
    <source>
        <dbReference type="ARBA" id="ARBA00012438"/>
    </source>
</evidence>
<dbReference type="NCBIfam" id="TIGR00229">
    <property type="entry name" value="sensory_box"/>
    <property type="match status" value="2"/>
</dbReference>
<dbReference type="Gene3D" id="3.30.565.10">
    <property type="entry name" value="Histidine kinase-like ATPase, C-terminal domain"/>
    <property type="match status" value="1"/>
</dbReference>
<feature type="domain" description="PAC" evidence="17">
    <location>
        <begin position="691"/>
        <end position="743"/>
    </location>
</feature>
<keyword evidence="19" id="KW-1185">Reference proteome</keyword>
<dbReference type="InterPro" id="IPR036890">
    <property type="entry name" value="HATPase_C_sf"/>
</dbReference>
<dbReference type="Pfam" id="PF07536">
    <property type="entry name" value="HWE_HK"/>
    <property type="match status" value="1"/>
</dbReference>
<keyword evidence="12" id="KW-0067">ATP-binding</keyword>
<evidence type="ECO:0000256" key="4">
    <source>
        <dbReference type="ARBA" id="ARBA00022553"/>
    </source>
</evidence>
<keyword evidence="6" id="KW-0285">Flavoprotein</keyword>
<evidence type="ECO:0000256" key="12">
    <source>
        <dbReference type="ARBA" id="ARBA00022840"/>
    </source>
</evidence>
<dbReference type="InterPro" id="IPR001610">
    <property type="entry name" value="PAC"/>
</dbReference>
<evidence type="ECO:0000256" key="10">
    <source>
        <dbReference type="ARBA" id="ARBA00022741"/>
    </source>
</evidence>
<name>A0ABU3EKK6_9RHOB</name>
<evidence type="ECO:0000259" key="17">
    <source>
        <dbReference type="PROSITE" id="PS50113"/>
    </source>
</evidence>
<dbReference type="PROSITE" id="PS50112">
    <property type="entry name" value="PAS"/>
    <property type="match status" value="1"/>
</dbReference>
<dbReference type="InterPro" id="IPR000014">
    <property type="entry name" value="PAS"/>
</dbReference>
<keyword evidence="10" id="KW-0547">Nucleotide-binding</keyword>
<evidence type="ECO:0000313" key="19">
    <source>
        <dbReference type="Proteomes" id="UP001251085"/>
    </source>
</evidence>
<comment type="catalytic activity">
    <reaction evidence="1">
        <text>ATP + protein L-histidine = ADP + protein N-phospho-L-histidine.</text>
        <dbReference type="EC" id="2.7.13.3"/>
    </reaction>
</comment>